<name>A0AAD5UPC0_9FUNG</name>
<accession>A0AAD5UPC0</accession>
<dbReference type="AlphaFoldDB" id="A0AAD5UPC0"/>
<protein>
    <submittedName>
        <fullName evidence="1">Uncharacterized protein</fullName>
    </submittedName>
</protein>
<reference evidence="1" key="1">
    <citation type="submission" date="2020-05" db="EMBL/GenBank/DDBJ databases">
        <title>Phylogenomic resolution of chytrid fungi.</title>
        <authorList>
            <person name="Stajich J.E."/>
            <person name="Amses K."/>
            <person name="Simmons R."/>
            <person name="Seto K."/>
            <person name="Myers J."/>
            <person name="Bonds A."/>
            <person name="Quandt C.A."/>
            <person name="Barry K."/>
            <person name="Liu P."/>
            <person name="Grigoriev I."/>
            <person name="Longcore J.E."/>
            <person name="James T.Y."/>
        </authorList>
    </citation>
    <scope>NUCLEOTIDE SEQUENCE</scope>
    <source>
        <strain evidence="1">PLAUS21</strain>
    </source>
</reference>
<gene>
    <name evidence="1" type="ORF">HK103_003913</name>
</gene>
<comment type="caution">
    <text evidence="1">The sequence shown here is derived from an EMBL/GenBank/DDBJ whole genome shotgun (WGS) entry which is preliminary data.</text>
</comment>
<proteinExistence type="predicted"/>
<sequence>MQFRETRFEFQMLSIHEQLSAQERKSVFDKEEEEEIYEQKCEKRNILKHLFQLF</sequence>
<evidence type="ECO:0000313" key="2">
    <source>
        <dbReference type="Proteomes" id="UP001210925"/>
    </source>
</evidence>
<evidence type="ECO:0000313" key="1">
    <source>
        <dbReference type="EMBL" id="KAJ3262070.1"/>
    </source>
</evidence>
<organism evidence="1 2">
    <name type="scientific">Boothiomyces macroporosus</name>
    <dbReference type="NCBI Taxonomy" id="261099"/>
    <lineage>
        <taxon>Eukaryota</taxon>
        <taxon>Fungi</taxon>
        <taxon>Fungi incertae sedis</taxon>
        <taxon>Chytridiomycota</taxon>
        <taxon>Chytridiomycota incertae sedis</taxon>
        <taxon>Chytridiomycetes</taxon>
        <taxon>Rhizophydiales</taxon>
        <taxon>Terramycetaceae</taxon>
        <taxon>Boothiomyces</taxon>
    </lineage>
</organism>
<dbReference type="Proteomes" id="UP001210925">
    <property type="component" value="Unassembled WGS sequence"/>
</dbReference>
<keyword evidence="2" id="KW-1185">Reference proteome</keyword>
<dbReference type="EMBL" id="JADGKB010000003">
    <property type="protein sequence ID" value="KAJ3262070.1"/>
    <property type="molecule type" value="Genomic_DNA"/>
</dbReference>